<keyword evidence="2" id="KW-1185">Reference proteome</keyword>
<accession>A0ABQ3LXQ5</accession>
<dbReference type="Proteomes" id="UP000652430">
    <property type="component" value="Unassembled WGS sequence"/>
</dbReference>
<reference evidence="2" key="1">
    <citation type="journal article" date="2019" name="Int. J. Syst. Evol. Microbiol.">
        <title>The Global Catalogue of Microorganisms (GCM) 10K type strain sequencing project: providing services to taxonomists for standard genome sequencing and annotation.</title>
        <authorList>
            <consortium name="The Broad Institute Genomics Platform"/>
            <consortium name="The Broad Institute Genome Sequencing Center for Infectious Disease"/>
            <person name="Wu L."/>
            <person name="Ma J."/>
        </authorList>
    </citation>
    <scope>NUCLEOTIDE SEQUENCE [LARGE SCALE GENOMIC DNA]</scope>
    <source>
        <strain evidence="2">CGMCC 1.8957</strain>
    </source>
</reference>
<gene>
    <name evidence="1" type="ORF">GCM10008023_41820</name>
</gene>
<dbReference type="EMBL" id="BNAQ01000019">
    <property type="protein sequence ID" value="GHH26796.1"/>
    <property type="molecule type" value="Genomic_DNA"/>
</dbReference>
<comment type="caution">
    <text evidence="1">The sequence shown here is derived from an EMBL/GenBank/DDBJ whole genome shotgun (WGS) entry which is preliminary data.</text>
</comment>
<evidence type="ECO:0000313" key="1">
    <source>
        <dbReference type="EMBL" id="GHH26796.1"/>
    </source>
</evidence>
<evidence type="ECO:0000313" key="2">
    <source>
        <dbReference type="Proteomes" id="UP000652430"/>
    </source>
</evidence>
<proteinExistence type="predicted"/>
<sequence>MEWPPSCNGVACFAPDGAVIEMPSWPEEAGLIADCYALTVVGSGVWTSPYTDFPIVRFVPGQPARWWRSELTGPKAIAVDGMHALVAGGYGDDAARLTLVRLQEPGDGQDAGMVITWRMPLRAALPVQNEWAPVWEPPALLAGRGDTLHLIDDGKWHQWRVADAVTAFGDAMG</sequence>
<name>A0ABQ3LXQ5_9SPHN</name>
<protein>
    <submittedName>
        <fullName evidence="1">Uncharacterized protein</fullName>
    </submittedName>
</protein>
<organism evidence="1 2">
    <name type="scientific">Sphingomonas glacialis</name>
    <dbReference type="NCBI Taxonomy" id="658225"/>
    <lineage>
        <taxon>Bacteria</taxon>
        <taxon>Pseudomonadati</taxon>
        <taxon>Pseudomonadota</taxon>
        <taxon>Alphaproteobacteria</taxon>
        <taxon>Sphingomonadales</taxon>
        <taxon>Sphingomonadaceae</taxon>
        <taxon>Sphingomonas</taxon>
    </lineage>
</organism>